<dbReference type="EMBL" id="AZEL01000069">
    <property type="protein sequence ID" value="KRL20259.1"/>
    <property type="molecule type" value="Genomic_DNA"/>
</dbReference>
<dbReference type="eggNOG" id="COG0747">
    <property type="taxonomic scope" value="Bacteria"/>
</dbReference>
<dbReference type="STRING" id="1423748.FC37_GL000206"/>
<dbReference type="AlphaFoldDB" id="A0A0R1NTZ0"/>
<evidence type="ECO:0000313" key="1">
    <source>
        <dbReference type="EMBL" id="KRL20259.1"/>
    </source>
</evidence>
<dbReference type="Gene3D" id="3.10.105.10">
    <property type="entry name" value="Dipeptide-binding Protein, Domain 3"/>
    <property type="match status" value="1"/>
</dbReference>
<gene>
    <name evidence="1" type="ORF">FC37_GL000206</name>
</gene>
<organism evidence="1 2">
    <name type="scientific">Lactobacillus gallinarum DSM 10532 = JCM 2011</name>
    <dbReference type="NCBI Taxonomy" id="1423748"/>
    <lineage>
        <taxon>Bacteria</taxon>
        <taxon>Bacillati</taxon>
        <taxon>Bacillota</taxon>
        <taxon>Bacilli</taxon>
        <taxon>Lactobacillales</taxon>
        <taxon>Lactobacillaceae</taxon>
        <taxon>Lactobacillus</taxon>
    </lineage>
</organism>
<comment type="caution">
    <text evidence="1">The sequence shown here is derived from an EMBL/GenBank/DDBJ whole genome shotgun (WGS) entry which is preliminary data.</text>
</comment>
<protein>
    <submittedName>
        <fullName evidence="1">Uncharacterized protein</fullName>
    </submittedName>
</protein>
<name>A0A0R1NTZ0_9LACO</name>
<dbReference type="SUPFAM" id="SSF53850">
    <property type="entry name" value="Periplasmic binding protein-like II"/>
    <property type="match status" value="1"/>
</dbReference>
<proteinExistence type="predicted"/>
<reference evidence="1 2" key="1">
    <citation type="journal article" date="2015" name="Genome Announc.">
        <title>Expanding the biotechnology potential of lactobacilli through comparative genomics of 213 strains and associated genera.</title>
        <authorList>
            <person name="Sun Z."/>
            <person name="Harris H.M."/>
            <person name="McCann A."/>
            <person name="Guo C."/>
            <person name="Argimon S."/>
            <person name="Zhang W."/>
            <person name="Yang X."/>
            <person name="Jeffery I.B."/>
            <person name="Cooney J.C."/>
            <person name="Kagawa T.F."/>
            <person name="Liu W."/>
            <person name="Song Y."/>
            <person name="Salvetti E."/>
            <person name="Wrobel A."/>
            <person name="Rasinkangas P."/>
            <person name="Parkhill J."/>
            <person name="Rea M.C."/>
            <person name="O'Sullivan O."/>
            <person name="Ritari J."/>
            <person name="Douillard F.P."/>
            <person name="Paul Ross R."/>
            <person name="Yang R."/>
            <person name="Briner A.E."/>
            <person name="Felis G.E."/>
            <person name="de Vos W.M."/>
            <person name="Barrangou R."/>
            <person name="Klaenhammer T.R."/>
            <person name="Caufield P.W."/>
            <person name="Cui Y."/>
            <person name="Zhang H."/>
            <person name="O'Toole P.W."/>
        </authorList>
    </citation>
    <scope>NUCLEOTIDE SEQUENCE [LARGE SCALE GENOMIC DNA]</scope>
    <source>
        <strain evidence="1 2">DSM 10532</strain>
    </source>
</reference>
<sequence length="72" mass="8392">MSGLAVQESIVQNYIQQWHKIGLNVSLTGGRLMEFNYVYDKLDHDDKNIDMFRAAWSLLTEPSPRGMYRDVQ</sequence>
<dbReference type="Proteomes" id="UP000051311">
    <property type="component" value="Unassembled WGS sequence"/>
</dbReference>
<evidence type="ECO:0000313" key="2">
    <source>
        <dbReference type="Proteomes" id="UP000051311"/>
    </source>
</evidence>
<dbReference type="PATRIC" id="fig|1423748.3.peg.222"/>
<accession>A0A0R1NTZ0</accession>